<dbReference type="EMBL" id="LFTY01000002">
    <property type="protein sequence ID" value="KMW58514.1"/>
    <property type="molecule type" value="Genomic_DNA"/>
</dbReference>
<organism evidence="1 2">
    <name type="scientific">Candidatus Rhodobacter oscarellae</name>
    <dbReference type="NCBI Taxonomy" id="1675527"/>
    <lineage>
        <taxon>Bacteria</taxon>
        <taxon>Pseudomonadati</taxon>
        <taxon>Pseudomonadota</taxon>
        <taxon>Alphaproteobacteria</taxon>
        <taxon>Rhodobacterales</taxon>
        <taxon>Rhodobacter group</taxon>
        <taxon>Rhodobacter</taxon>
    </lineage>
</organism>
<dbReference type="GO" id="GO:0120053">
    <property type="term" value="F:ribitol beta-1,4-xylosyltransferase activity"/>
    <property type="evidence" value="ECO:0007669"/>
    <property type="project" value="InterPro"/>
</dbReference>
<evidence type="ECO:0008006" key="3">
    <source>
        <dbReference type="Google" id="ProtNLM"/>
    </source>
</evidence>
<dbReference type="GO" id="GO:0035269">
    <property type="term" value="P:protein O-linked glycosylation via mannose"/>
    <property type="evidence" value="ECO:0007669"/>
    <property type="project" value="InterPro"/>
</dbReference>
<proteinExistence type="predicted"/>
<name>A0A0J9EA08_9RHOB</name>
<dbReference type="Proteomes" id="UP000037178">
    <property type="component" value="Unassembled WGS sequence"/>
</dbReference>
<dbReference type="InterPro" id="IPR055286">
    <property type="entry name" value="RXYLT1-like"/>
</dbReference>
<keyword evidence="2" id="KW-1185">Reference proteome</keyword>
<dbReference type="PATRIC" id="fig|1675527.3.peg.3651"/>
<dbReference type="AlphaFoldDB" id="A0A0J9EA08"/>
<dbReference type="PANTHER" id="PTHR15576:SF1">
    <property type="entry name" value="RIBITOL-5-PHOSPHATE XYLOSYLTRANSFERASE 1"/>
    <property type="match status" value="1"/>
</dbReference>
<evidence type="ECO:0000313" key="2">
    <source>
        <dbReference type="Proteomes" id="UP000037178"/>
    </source>
</evidence>
<protein>
    <recommendedName>
        <fullName evidence="3">Exostosin GT47 domain-containing protein</fullName>
    </recommendedName>
</protein>
<evidence type="ECO:0000313" key="1">
    <source>
        <dbReference type="EMBL" id="KMW58514.1"/>
    </source>
</evidence>
<gene>
    <name evidence="1" type="ORF">AIOL_003490</name>
</gene>
<reference evidence="1 2" key="1">
    <citation type="submission" date="2015-06" db="EMBL/GenBank/DDBJ databases">
        <title>Draft genome sequence of an Alphaproteobacteria species associated to the Mediterranean sponge Oscarella lobularis.</title>
        <authorList>
            <person name="Jourda C."/>
            <person name="Santini S."/>
            <person name="Claverie J.-M."/>
        </authorList>
    </citation>
    <scope>NUCLEOTIDE SEQUENCE [LARGE SCALE GENOMIC DNA]</scope>
    <source>
        <strain evidence="1">IGS</strain>
    </source>
</reference>
<comment type="caution">
    <text evidence="1">The sequence shown here is derived from an EMBL/GenBank/DDBJ whole genome shotgun (WGS) entry which is preliminary data.</text>
</comment>
<accession>A0A0J9EA08</accession>
<dbReference type="PANTHER" id="PTHR15576">
    <property type="entry name" value="RIBITOL-5-PHOSPHATE XYLOSYLTRANSFERASE 1"/>
    <property type="match status" value="1"/>
</dbReference>
<sequence length="311" mass="35466">MGSKGLMKLCETRQPGPNDVAERWSPWALRAHRPGGRIYVHAPALAHFARWSLPLIRKPFVLVSGDAVLDVSPDALGPRRMRRILEHPHLIRWHAQNCGHDHPKLAPMPLGLDYHTIGRNRRPEWGPQASPLAQEAELHRVRERAAALERRDPRAYSNWHFVLGNGDRAEVIKQLPPEATEYQPARQPRLATWQRNAAFAFTISPRGRGMDCHRTWEGILLGAIPVIPDLPINRLFADLPVVIVQDWRRVTPGFLAEQRARILSQSFDFAPVLLETWRRRLFGLPDLPPLRMGYAEFMALGPEALRAHAMR</sequence>
<dbReference type="STRING" id="1675527.AIOL_003490"/>